<accession>A0AB34KQ83</accession>
<keyword evidence="2" id="KW-0479">Metal-binding</keyword>
<dbReference type="GO" id="GO:0046872">
    <property type="term" value="F:metal ion binding"/>
    <property type="evidence" value="ECO:0007669"/>
    <property type="project" value="UniProtKB-KW"/>
</dbReference>
<evidence type="ECO:0000256" key="2">
    <source>
        <dbReference type="ARBA" id="ARBA00022723"/>
    </source>
</evidence>
<dbReference type="AlphaFoldDB" id="A0AB34KQ83"/>
<name>A0AB34KQ83_9PEZI</name>
<dbReference type="GeneID" id="96006960"/>
<dbReference type="PANTHER" id="PTHR11820:SF100">
    <property type="entry name" value="FUMARYLACETOACETATE HYDROLASE FAMILY PROTEIN (AFU_ORTHOLOGUE AFUA_4G01490)"/>
    <property type="match status" value="1"/>
</dbReference>
<dbReference type="Pfam" id="PF01557">
    <property type="entry name" value="FAA_hydrolase"/>
    <property type="match status" value="1"/>
</dbReference>
<dbReference type="PANTHER" id="PTHR11820">
    <property type="entry name" value="ACYLPYRUVASE"/>
    <property type="match status" value="1"/>
</dbReference>
<evidence type="ECO:0000259" key="3">
    <source>
        <dbReference type="Pfam" id="PF01557"/>
    </source>
</evidence>
<dbReference type="FunFam" id="3.90.850.10:FF:000002">
    <property type="entry name" value="2-hydroxyhepta-2,4-diene-1,7-dioate isomerase"/>
    <property type="match status" value="1"/>
</dbReference>
<feature type="domain" description="Fumarylacetoacetase-like C-terminal" evidence="3">
    <location>
        <begin position="140"/>
        <end position="349"/>
    </location>
</feature>
<dbReference type="Proteomes" id="UP000803884">
    <property type="component" value="Unassembled WGS sequence"/>
</dbReference>
<organism evidence="4 5">
    <name type="scientific">Cladosporium halotolerans</name>
    <dbReference type="NCBI Taxonomy" id="1052096"/>
    <lineage>
        <taxon>Eukaryota</taxon>
        <taxon>Fungi</taxon>
        <taxon>Dikarya</taxon>
        <taxon>Ascomycota</taxon>
        <taxon>Pezizomycotina</taxon>
        <taxon>Dothideomycetes</taxon>
        <taxon>Dothideomycetidae</taxon>
        <taxon>Cladosporiales</taxon>
        <taxon>Cladosporiaceae</taxon>
        <taxon>Cladosporium</taxon>
    </lineage>
</organism>
<dbReference type="GO" id="GO:0006107">
    <property type="term" value="P:oxaloacetate metabolic process"/>
    <property type="evidence" value="ECO:0007669"/>
    <property type="project" value="UniProtKB-ARBA"/>
</dbReference>
<dbReference type="Gene3D" id="3.90.850.10">
    <property type="entry name" value="Fumarylacetoacetase-like, C-terminal domain"/>
    <property type="match status" value="1"/>
</dbReference>
<dbReference type="InterPro" id="IPR036663">
    <property type="entry name" value="Fumarylacetoacetase_C_sf"/>
</dbReference>
<evidence type="ECO:0000313" key="5">
    <source>
        <dbReference type="Proteomes" id="UP000803884"/>
    </source>
</evidence>
<dbReference type="EMBL" id="JAAQHG020000015">
    <property type="protein sequence ID" value="KAL1586366.1"/>
    <property type="molecule type" value="Genomic_DNA"/>
</dbReference>
<dbReference type="SUPFAM" id="SSF56529">
    <property type="entry name" value="FAH"/>
    <property type="match status" value="1"/>
</dbReference>
<reference evidence="4 5" key="1">
    <citation type="journal article" date="2020" name="Microbiol. Resour. Announc.">
        <title>Draft Genome Sequence of a Cladosporium Species Isolated from the Mesophotic Ascidian Didemnum maculosum.</title>
        <authorList>
            <person name="Gioti A."/>
            <person name="Siaperas R."/>
            <person name="Nikolaivits E."/>
            <person name="Le Goff G."/>
            <person name="Ouazzani J."/>
            <person name="Kotoulas G."/>
            <person name="Topakas E."/>
        </authorList>
    </citation>
    <scope>NUCLEOTIDE SEQUENCE [LARGE SCALE GENOMIC DNA]</scope>
    <source>
        <strain evidence="4 5">TM138-S3</strain>
    </source>
</reference>
<evidence type="ECO:0000256" key="1">
    <source>
        <dbReference type="ARBA" id="ARBA00010211"/>
    </source>
</evidence>
<dbReference type="InterPro" id="IPR011234">
    <property type="entry name" value="Fumarylacetoacetase-like_C"/>
</dbReference>
<comment type="similarity">
    <text evidence="1">Belongs to the FAH family.</text>
</comment>
<dbReference type="GO" id="GO:0050163">
    <property type="term" value="F:oxaloacetate tautomerase activity"/>
    <property type="evidence" value="ECO:0007669"/>
    <property type="project" value="UniProtKB-ARBA"/>
</dbReference>
<dbReference type="RefSeq" id="XP_069229471.1">
    <property type="nucleotide sequence ID" value="XM_069374122.1"/>
</dbReference>
<protein>
    <recommendedName>
        <fullName evidence="3">Fumarylacetoacetase-like C-terminal domain-containing protein</fullName>
    </recommendedName>
</protein>
<keyword evidence="5" id="KW-1185">Reference proteome</keyword>
<comment type="caution">
    <text evidence="4">The sequence shown here is derived from an EMBL/GenBank/DDBJ whole genome shotgun (WGS) entry which is preliminary data.</text>
</comment>
<evidence type="ECO:0000313" key="4">
    <source>
        <dbReference type="EMBL" id="KAL1586366.1"/>
    </source>
</evidence>
<proteinExistence type="inferred from homology"/>
<gene>
    <name evidence="4" type="ORF">WHR41_05517</name>
</gene>
<sequence>MFSLRLACRSSVAVSSRAFRTASSTPTSTGFTKKTAIRPSIPQPSTTFSAPICRSLSTNMAPLTAWSRLVRYESAKDGSIRYGDPIVNEDRPDIDALAQKGGLKVKVLEGPTPITAKPTGEEDEVKRLLGPLTPKDVPIIRCVGLNYKTHILETGFDLPANPTLFIKPSPAVGDTRSPVPIPKLGQPQCDYEGELTIVIGKDAKNVSEADALSYVAGYVSGNDVSCRDWQMEKDKAGMMPQWSFSKSFDGYAPLGPCVASASLLGDASGLKLRTFVNGEKRQESDTADLVFGVKKLVSFLSTGQTLQAGSLIMTGTPGGVGFGMKPPVWLKDGDEVVVDIEGIGKVVNVMKFE</sequence>